<sequence length="347" mass="38131">MKRFMTWWYAFSMPKRGPDTTPGERERSRYARLTSGFLLLICALFLPLAPIMIFDSPNSPSSPPIGIGTLILLACAFGFGKAGWNYISAAFIVAYNILCISAVMATNPLDPSLLPLFGIFSVSVIMAGALLPPVASLVVGVLCCLDIALISQLVPHTLAYQQMLDKGLFTVTLIVPVSIQLMISVMTYVIMRNLINTIRRADRAEEIVSLQQELALHVRTQVQQKQQLEEGFQKIAETHARISNGDLSVRVNLSEGHMLWNVAGSLNNLLNRMQRMKSDADMLIATRQAAYQVSNVLHQAVTMGTINNVHLPTTGTPLDPVIIELNNVARSATSHSQSRYGNTLGQH</sequence>
<feature type="transmembrane region" description="Helical" evidence="1">
    <location>
        <begin position="112"/>
        <end position="130"/>
    </location>
</feature>
<keyword evidence="3" id="KW-1185">Reference proteome</keyword>
<feature type="transmembrane region" description="Helical" evidence="1">
    <location>
        <begin position="86"/>
        <end position="106"/>
    </location>
</feature>
<keyword evidence="1" id="KW-0472">Membrane</keyword>
<dbReference type="RefSeq" id="WP_201373676.1">
    <property type="nucleotide sequence ID" value="NZ_BNJG01000002.1"/>
</dbReference>
<comment type="caution">
    <text evidence="2">The sequence shown here is derived from an EMBL/GenBank/DDBJ whole genome shotgun (WGS) entry which is preliminary data.</text>
</comment>
<proteinExistence type="predicted"/>
<evidence type="ECO:0000256" key="1">
    <source>
        <dbReference type="SAM" id="Phobius"/>
    </source>
</evidence>
<evidence type="ECO:0008006" key="4">
    <source>
        <dbReference type="Google" id="ProtNLM"/>
    </source>
</evidence>
<dbReference type="EMBL" id="BNJG01000002">
    <property type="protein sequence ID" value="GHO57258.1"/>
    <property type="molecule type" value="Genomic_DNA"/>
</dbReference>
<accession>A0ABQ3UX62</accession>
<feature type="transmembrane region" description="Helical" evidence="1">
    <location>
        <begin position="137"/>
        <end position="155"/>
    </location>
</feature>
<evidence type="ECO:0000313" key="2">
    <source>
        <dbReference type="EMBL" id="GHO57258.1"/>
    </source>
</evidence>
<feature type="transmembrane region" description="Helical" evidence="1">
    <location>
        <begin position="60"/>
        <end position="79"/>
    </location>
</feature>
<name>A0ABQ3UX62_9CHLR</name>
<keyword evidence="1" id="KW-1133">Transmembrane helix</keyword>
<feature type="transmembrane region" description="Helical" evidence="1">
    <location>
        <begin position="167"/>
        <end position="190"/>
    </location>
</feature>
<gene>
    <name evidence="2" type="ORF">KSB_57330</name>
</gene>
<reference evidence="2 3" key="1">
    <citation type="journal article" date="2021" name="Int. J. Syst. Evol. Microbiol.">
        <title>Reticulibacter mediterranei gen. nov., sp. nov., within the new family Reticulibacteraceae fam. nov., and Ktedonospora formicarum gen. nov., sp. nov., Ktedonobacter robiniae sp. nov., Dictyobacter formicarum sp. nov. and Dictyobacter arantiisoli sp. nov., belonging to the class Ktedonobacteria.</title>
        <authorList>
            <person name="Yabe S."/>
            <person name="Zheng Y."/>
            <person name="Wang C.M."/>
            <person name="Sakai Y."/>
            <person name="Abe K."/>
            <person name="Yokota A."/>
            <person name="Donadio S."/>
            <person name="Cavaletti L."/>
            <person name="Monciardini P."/>
        </authorList>
    </citation>
    <scope>NUCLEOTIDE SEQUENCE [LARGE SCALE GENOMIC DNA]</scope>
    <source>
        <strain evidence="2 3">SOSP1-30</strain>
    </source>
</reference>
<keyword evidence="1" id="KW-0812">Transmembrane</keyword>
<feature type="transmembrane region" description="Helical" evidence="1">
    <location>
        <begin position="33"/>
        <end position="54"/>
    </location>
</feature>
<protein>
    <recommendedName>
        <fullName evidence="4">HAMP domain-containing protein</fullName>
    </recommendedName>
</protein>
<evidence type="ECO:0000313" key="3">
    <source>
        <dbReference type="Proteomes" id="UP000654345"/>
    </source>
</evidence>
<organism evidence="2 3">
    <name type="scientific">Ktedonobacter robiniae</name>
    <dbReference type="NCBI Taxonomy" id="2778365"/>
    <lineage>
        <taxon>Bacteria</taxon>
        <taxon>Bacillati</taxon>
        <taxon>Chloroflexota</taxon>
        <taxon>Ktedonobacteria</taxon>
        <taxon>Ktedonobacterales</taxon>
        <taxon>Ktedonobacteraceae</taxon>
        <taxon>Ktedonobacter</taxon>
    </lineage>
</organism>
<dbReference type="Proteomes" id="UP000654345">
    <property type="component" value="Unassembled WGS sequence"/>
</dbReference>